<feature type="coiled-coil region" evidence="2">
    <location>
        <begin position="180"/>
        <end position="208"/>
    </location>
</feature>
<protein>
    <recommendedName>
        <fullName evidence="3">DRBM domain-containing protein</fullName>
    </recommendedName>
</protein>
<dbReference type="AlphaFoldDB" id="A0A2H3IVW3"/>
<gene>
    <name evidence="4" type="ORF">WOLCODRAFT_15127</name>
</gene>
<keyword evidence="5" id="KW-1185">Reference proteome</keyword>
<evidence type="ECO:0000313" key="5">
    <source>
        <dbReference type="Proteomes" id="UP000218811"/>
    </source>
</evidence>
<organism evidence="4 5">
    <name type="scientific">Wolfiporia cocos (strain MD-104)</name>
    <name type="common">Brown rot fungus</name>
    <dbReference type="NCBI Taxonomy" id="742152"/>
    <lineage>
        <taxon>Eukaryota</taxon>
        <taxon>Fungi</taxon>
        <taxon>Dikarya</taxon>
        <taxon>Basidiomycota</taxon>
        <taxon>Agaricomycotina</taxon>
        <taxon>Agaricomycetes</taxon>
        <taxon>Polyporales</taxon>
        <taxon>Phaeolaceae</taxon>
        <taxon>Wolfiporia</taxon>
    </lineage>
</organism>
<reference evidence="4 5" key="1">
    <citation type="journal article" date="2012" name="Science">
        <title>The Paleozoic origin of enzymatic lignin decomposition reconstructed from 31 fungal genomes.</title>
        <authorList>
            <person name="Floudas D."/>
            <person name="Binder M."/>
            <person name="Riley R."/>
            <person name="Barry K."/>
            <person name="Blanchette R.A."/>
            <person name="Henrissat B."/>
            <person name="Martinez A.T."/>
            <person name="Otillar R."/>
            <person name="Spatafora J.W."/>
            <person name="Yadav J.S."/>
            <person name="Aerts A."/>
            <person name="Benoit I."/>
            <person name="Boyd A."/>
            <person name="Carlson A."/>
            <person name="Copeland A."/>
            <person name="Coutinho P.M."/>
            <person name="de Vries R.P."/>
            <person name="Ferreira P."/>
            <person name="Findley K."/>
            <person name="Foster B."/>
            <person name="Gaskell J."/>
            <person name="Glotzer D."/>
            <person name="Gorecki P."/>
            <person name="Heitman J."/>
            <person name="Hesse C."/>
            <person name="Hori C."/>
            <person name="Igarashi K."/>
            <person name="Jurgens J.A."/>
            <person name="Kallen N."/>
            <person name="Kersten P."/>
            <person name="Kohler A."/>
            <person name="Kuees U."/>
            <person name="Kumar T.K.A."/>
            <person name="Kuo A."/>
            <person name="LaButti K."/>
            <person name="Larrondo L.F."/>
            <person name="Lindquist E."/>
            <person name="Ling A."/>
            <person name="Lombard V."/>
            <person name="Lucas S."/>
            <person name="Lundell T."/>
            <person name="Martin R."/>
            <person name="McLaughlin D.J."/>
            <person name="Morgenstern I."/>
            <person name="Morin E."/>
            <person name="Murat C."/>
            <person name="Nagy L.G."/>
            <person name="Nolan M."/>
            <person name="Ohm R.A."/>
            <person name="Patyshakuliyeva A."/>
            <person name="Rokas A."/>
            <person name="Ruiz-Duenas F.J."/>
            <person name="Sabat G."/>
            <person name="Salamov A."/>
            <person name="Samejima M."/>
            <person name="Schmutz J."/>
            <person name="Slot J.C."/>
            <person name="St John F."/>
            <person name="Stenlid J."/>
            <person name="Sun H."/>
            <person name="Sun S."/>
            <person name="Syed K."/>
            <person name="Tsang A."/>
            <person name="Wiebenga A."/>
            <person name="Young D."/>
            <person name="Pisabarro A."/>
            <person name="Eastwood D.C."/>
            <person name="Martin F."/>
            <person name="Cullen D."/>
            <person name="Grigoriev I.V."/>
            <person name="Hibbett D.S."/>
        </authorList>
    </citation>
    <scope>NUCLEOTIDE SEQUENCE [LARGE SCALE GENOMIC DNA]</scope>
    <source>
        <strain evidence="4 5">MD-104</strain>
    </source>
</reference>
<evidence type="ECO:0000259" key="3">
    <source>
        <dbReference type="PROSITE" id="PS50137"/>
    </source>
</evidence>
<feature type="domain" description="DRBM" evidence="3">
    <location>
        <begin position="155"/>
        <end position="185"/>
    </location>
</feature>
<dbReference type="PROSITE" id="PS50137">
    <property type="entry name" value="DS_RBD"/>
    <property type="match status" value="1"/>
</dbReference>
<dbReference type="Pfam" id="PF00035">
    <property type="entry name" value="dsrm"/>
    <property type="match status" value="1"/>
</dbReference>
<evidence type="ECO:0000313" key="4">
    <source>
        <dbReference type="EMBL" id="PCH34132.1"/>
    </source>
</evidence>
<evidence type="ECO:0000256" key="1">
    <source>
        <dbReference type="PROSITE-ProRule" id="PRU00266"/>
    </source>
</evidence>
<dbReference type="EMBL" id="KB467831">
    <property type="protein sequence ID" value="PCH34132.1"/>
    <property type="molecule type" value="Genomic_DNA"/>
</dbReference>
<sequence length="225" mass="25814">MRLEGKHRFIQCVRDALSSLSIEINTRRRQMVLGFGPPPGTDQDILYQDIVTLQVEFAHKHGRLDGVRRPVISGELKAALKPNAMHSWSIYLWVKRDQENSKRNRCRLTSAQSKSKQFSITELEKYLGKSLGTRALRWEVTQQQGTADWVAVAYIHGCKYGQGEGVSKQIAKDIAAAEALKTLETDLHEKVEILAQEKERKIQTARRRHTYDIGYLIIVLRCNYH</sequence>
<dbReference type="Proteomes" id="UP000218811">
    <property type="component" value="Unassembled WGS sequence"/>
</dbReference>
<evidence type="ECO:0000256" key="2">
    <source>
        <dbReference type="SAM" id="Coils"/>
    </source>
</evidence>
<accession>A0A2H3IVW3</accession>
<keyword evidence="1" id="KW-0694">RNA-binding</keyword>
<dbReference type="GO" id="GO:0003723">
    <property type="term" value="F:RNA binding"/>
    <property type="evidence" value="ECO:0007669"/>
    <property type="project" value="UniProtKB-UniRule"/>
</dbReference>
<keyword evidence="2" id="KW-0175">Coiled coil</keyword>
<dbReference type="Gene3D" id="3.30.160.20">
    <property type="match status" value="1"/>
</dbReference>
<name>A0A2H3IVW3_WOLCO</name>
<proteinExistence type="predicted"/>
<dbReference type="SUPFAM" id="SSF54768">
    <property type="entry name" value="dsRNA-binding domain-like"/>
    <property type="match status" value="1"/>
</dbReference>
<dbReference type="InterPro" id="IPR014720">
    <property type="entry name" value="dsRBD_dom"/>
</dbReference>